<dbReference type="SMART" id="SM01209">
    <property type="entry name" value="GARS_A"/>
    <property type="match status" value="1"/>
</dbReference>
<accession>A0A0B1SGA4</accession>
<evidence type="ECO:0000313" key="7">
    <source>
        <dbReference type="Proteomes" id="UP000053660"/>
    </source>
</evidence>
<gene>
    <name evidence="6" type="ORF">OESDEN_18103</name>
</gene>
<organism evidence="6 7">
    <name type="scientific">Oesophagostomum dentatum</name>
    <name type="common">Nodular worm</name>
    <dbReference type="NCBI Taxonomy" id="61180"/>
    <lineage>
        <taxon>Eukaryota</taxon>
        <taxon>Metazoa</taxon>
        <taxon>Ecdysozoa</taxon>
        <taxon>Nematoda</taxon>
        <taxon>Chromadorea</taxon>
        <taxon>Rhabditida</taxon>
        <taxon>Rhabditina</taxon>
        <taxon>Rhabditomorpha</taxon>
        <taxon>Strongyloidea</taxon>
        <taxon>Strongylidae</taxon>
        <taxon>Oesophagostomum</taxon>
    </lineage>
</organism>
<keyword evidence="1 6" id="KW-0436">Ligase</keyword>
<reference evidence="6 7" key="1">
    <citation type="submission" date="2014-03" db="EMBL/GenBank/DDBJ databases">
        <title>Draft genome of the hookworm Oesophagostomum dentatum.</title>
        <authorList>
            <person name="Mitreva M."/>
        </authorList>
    </citation>
    <scope>NUCLEOTIDE SEQUENCE [LARGE SCALE GENOMIC DNA]</scope>
    <source>
        <strain evidence="6 7">OD-Hann</strain>
    </source>
</reference>
<dbReference type="GO" id="GO:0004637">
    <property type="term" value="F:phosphoribosylamine-glycine ligase activity"/>
    <property type="evidence" value="ECO:0007669"/>
    <property type="project" value="InterPro"/>
</dbReference>
<dbReference type="SUPFAM" id="SSF52440">
    <property type="entry name" value="PreATP-grasp domain"/>
    <property type="match status" value="1"/>
</dbReference>
<name>A0A0B1SGA4_OESDE</name>
<dbReference type="PANTHER" id="PTHR43472:SF1">
    <property type="entry name" value="PHOSPHORIBOSYLAMINE--GLYCINE LIGASE, CHLOROPLASTIC"/>
    <property type="match status" value="1"/>
</dbReference>
<dbReference type="EMBL" id="KN581386">
    <property type="protein sequence ID" value="KHJ82205.1"/>
    <property type="molecule type" value="Genomic_DNA"/>
</dbReference>
<dbReference type="InterPro" id="IPR016185">
    <property type="entry name" value="PreATP-grasp_dom_sf"/>
</dbReference>
<dbReference type="GO" id="GO:0046872">
    <property type="term" value="F:metal ion binding"/>
    <property type="evidence" value="ECO:0007669"/>
    <property type="project" value="InterPro"/>
</dbReference>
<dbReference type="InterPro" id="IPR011761">
    <property type="entry name" value="ATP-grasp"/>
</dbReference>
<dbReference type="OrthoDB" id="2018833at2759"/>
<keyword evidence="7" id="KW-1185">Reference proteome</keyword>
<evidence type="ECO:0000256" key="3">
    <source>
        <dbReference type="ARBA" id="ARBA00022840"/>
    </source>
</evidence>
<evidence type="ECO:0000256" key="1">
    <source>
        <dbReference type="ARBA" id="ARBA00022598"/>
    </source>
</evidence>
<dbReference type="GO" id="GO:0009113">
    <property type="term" value="P:purine nucleobase biosynthetic process"/>
    <property type="evidence" value="ECO:0007669"/>
    <property type="project" value="InterPro"/>
</dbReference>
<protein>
    <submittedName>
        <fullName evidence="6">Phosphoribosylamine--glycine ligase</fullName>
    </submittedName>
</protein>
<evidence type="ECO:0000313" key="6">
    <source>
        <dbReference type="EMBL" id="KHJ82205.1"/>
    </source>
</evidence>
<dbReference type="PANTHER" id="PTHR43472">
    <property type="entry name" value="PHOSPHORIBOSYLAMINE--GLYCINE LIGASE"/>
    <property type="match status" value="1"/>
</dbReference>
<dbReference type="AlphaFoldDB" id="A0A0B1SGA4"/>
<dbReference type="InterPro" id="IPR000115">
    <property type="entry name" value="PRibGlycinamide_synth"/>
</dbReference>
<feature type="domain" description="ATP-grasp" evidence="5">
    <location>
        <begin position="71"/>
        <end position="156"/>
    </location>
</feature>
<evidence type="ECO:0000256" key="2">
    <source>
        <dbReference type="ARBA" id="ARBA00022741"/>
    </source>
</evidence>
<dbReference type="InterPro" id="IPR013815">
    <property type="entry name" value="ATP_grasp_subdomain_1"/>
</dbReference>
<dbReference type="InterPro" id="IPR020562">
    <property type="entry name" value="PRibGlycinamide_synth_N"/>
</dbReference>
<dbReference type="GO" id="GO:0005524">
    <property type="term" value="F:ATP binding"/>
    <property type="evidence" value="ECO:0007669"/>
    <property type="project" value="UniProtKB-UniRule"/>
</dbReference>
<dbReference type="Pfam" id="PF01071">
    <property type="entry name" value="GARS_A"/>
    <property type="match status" value="1"/>
</dbReference>
<dbReference type="SUPFAM" id="SSF56059">
    <property type="entry name" value="Glutathione synthetase ATP-binding domain-like"/>
    <property type="match status" value="1"/>
</dbReference>
<dbReference type="PROSITE" id="PS50975">
    <property type="entry name" value="ATP_GRASP"/>
    <property type="match status" value="1"/>
</dbReference>
<dbReference type="InterPro" id="IPR020561">
    <property type="entry name" value="PRibGlycinamid_synth_ATP-grasp"/>
</dbReference>
<sequence length="161" mass="17629">MFRGFFFFAEIDINNAEEVVAFCRRENISLIIVGPEGPLADGFVDQIDNRVPVFGPIKAGAMLEASKIFSKTFMRDFGLPTARFAEFEDVENVKAFIEKCDWQGIVVKADGLAAGKGVVVAEDKEAAKAAAEQMLGGQFGSSSSRILLEERLHGYEVSVRT</sequence>
<dbReference type="Gene3D" id="3.40.50.20">
    <property type="match status" value="1"/>
</dbReference>
<dbReference type="Gene3D" id="3.30.1490.20">
    <property type="entry name" value="ATP-grasp fold, A domain"/>
    <property type="match status" value="1"/>
</dbReference>
<proteinExistence type="predicted"/>
<keyword evidence="3 4" id="KW-0067">ATP-binding</keyword>
<evidence type="ECO:0000259" key="5">
    <source>
        <dbReference type="PROSITE" id="PS50975"/>
    </source>
</evidence>
<evidence type="ECO:0000256" key="4">
    <source>
        <dbReference type="PROSITE-ProRule" id="PRU00409"/>
    </source>
</evidence>
<dbReference type="Pfam" id="PF02844">
    <property type="entry name" value="GARS_N"/>
    <property type="match status" value="1"/>
</dbReference>
<dbReference type="Proteomes" id="UP000053660">
    <property type="component" value="Unassembled WGS sequence"/>
</dbReference>
<keyword evidence="2 4" id="KW-0547">Nucleotide-binding</keyword>